<evidence type="ECO:0000313" key="3">
    <source>
        <dbReference type="Proteomes" id="UP001157017"/>
    </source>
</evidence>
<keyword evidence="3" id="KW-1185">Reference proteome</keyword>
<reference evidence="3" key="1">
    <citation type="journal article" date="2019" name="Int. J. Syst. Evol. Microbiol.">
        <title>The Global Catalogue of Microorganisms (GCM) 10K type strain sequencing project: providing services to taxonomists for standard genome sequencing and annotation.</title>
        <authorList>
            <consortium name="The Broad Institute Genomics Platform"/>
            <consortium name="The Broad Institute Genome Sequencing Center for Infectious Disease"/>
            <person name="Wu L."/>
            <person name="Ma J."/>
        </authorList>
    </citation>
    <scope>NUCLEOTIDE SEQUENCE [LARGE SCALE GENOMIC DNA]</scope>
    <source>
        <strain evidence="3">NBRC 108730</strain>
    </source>
</reference>
<gene>
    <name evidence="2" type="ORF">GCM10025868_20740</name>
</gene>
<feature type="transmembrane region" description="Helical" evidence="1">
    <location>
        <begin position="20"/>
        <end position="38"/>
    </location>
</feature>
<keyword evidence="1" id="KW-0812">Transmembrane</keyword>
<keyword evidence="1" id="KW-0472">Membrane</keyword>
<protein>
    <submittedName>
        <fullName evidence="2">Uncharacterized protein</fullName>
    </submittedName>
</protein>
<proteinExistence type="predicted"/>
<comment type="caution">
    <text evidence="2">The sequence shown here is derived from an EMBL/GenBank/DDBJ whole genome shotgun (WGS) entry which is preliminary data.</text>
</comment>
<accession>A0ABQ6JI96</accession>
<name>A0ABQ6JI96_9ACTN</name>
<evidence type="ECO:0000256" key="1">
    <source>
        <dbReference type="SAM" id="Phobius"/>
    </source>
</evidence>
<dbReference type="EMBL" id="BSUZ01000001">
    <property type="protein sequence ID" value="GMA86824.1"/>
    <property type="molecule type" value="Genomic_DNA"/>
</dbReference>
<evidence type="ECO:0000313" key="2">
    <source>
        <dbReference type="EMBL" id="GMA86824.1"/>
    </source>
</evidence>
<feature type="transmembrane region" description="Helical" evidence="1">
    <location>
        <begin position="50"/>
        <end position="72"/>
    </location>
</feature>
<sequence>MLAAVGWYLVGRRATAPRRLLTRLVPAVLVVSLVPDVWLGVSRAIPGTTWGAVAALAAMHVVVAATAVSVLTRFAPLPETGR</sequence>
<organism evidence="2 3">
    <name type="scientific">Angustibacter aerolatus</name>
    <dbReference type="NCBI Taxonomy" id="1162965"/>
    <lineage>
        <taxon>Bacteria</taxon>
        <taxon>Bacillati</taxon>
        <taxon>Actinomycetota</taxon>
        <taxon>Actinomycetes</taxon>
        <taxon>Kineosporiales</taxon>
        <taxon>Kineosporiaceae</taxon>
    </lineage>
</organism>
<keyword evidence="1" id="KW-1133">Transmembrane helix</keyword>
<dbReference type="Proteomes" id="UP001157017">
    <property type="component" value="Unassembled WGS sequence"/>
</dbReference>